<comment type="catalytic activity">
    <reaction evidence="8">
        <text>UDP-N-acetyl-alpha-D-muramate + L-alanine + ATP = UDP-N-acetyl-alpha-D-muramoyl-L-alanine + ADP + phosphate + H(+)</text>
        <dbReference type="Rhea" id="RHEA:23372"/>
        <dbReference type="ChEBI" id="CHEBI:15378"/>
        <dbReference type="ChEBI" id="CHEBI:30616"/>
        <dbReference type="ChEBI" id="CHEBI:43474"/>
        <dbReference type="ChEBI" id="CHEBI:57972"/>
        <dbReference type="ChEBI" id="CHEBI:70757"/>
        <dbReference type="ChEBI" id="CHEBI:83898"/>
        <dbReference type="ChEBI" id="CHEBI:456216"/>
        <dbReference type="EC" id="6.3.2.8"/>
    </reaction>
</comment>
<dbReference type="UniPathway" id="UPA00219"/>
<evidence type="ECO:0000313" key="12">
    <source>
        <dbReference type="EMBL" id="EKC57340.1"/>
    </source>
</evidence>
<keyword evidence="6" id="KW-0547">Nucleotide-binding</keyword>
<dbReference type="GO" id="GO:0008763">
    <property type="term" value="F:UDP-N-acetylmuramate-L-alanine ligase activity"/>
    <property type="evidence" value="ECO:0007669"/>
    <property type="project" value="UniProtKB-EC"/>
</dbReference>
<dbReference type="InterPro" id="IPR013221">
    <property type="entry name" value="Mur_ligase_cen"/>
</dbReference>
<evidence type="ECO:0000256" key="7">
    <source>
        <dbReference type="ARBA" id="ARBA00022840"/>
    </source>
</evidence>
<reference evidence="12" key="1">
    <citation type="journal article" date="2013" name="Environ. Microbiol.">
        <title>Microbiota from the distal guts of lean and obese adolescents exhibit partial functional redundancy besides clear differences in community structure.</title>
        <authorList>
            <person name="Ferrer M."/>
            <person name="Ruiz A."/>
            <person name="Lanza F."/>
            <person name="Haange S.B."/>
            <person name="Oberbach A."/>
            <person name="Till H."/>
            <person name="Bargiela R."/>
            <person name="Campoy C."/>
            <person name="Segura M.T."/>
            <person name="Richter M."/>
            <person name="von Bergen M."/>
            <person name="Seifert J."/>
            <person name="Suarez A."/>
        </authorList>
    </citation>
    <scope>NUCLEOTIDE SEQUENCE</scope>
</reference>
<evidence type="ECO:0000256" key="5">
    <source>
        <dbReference type="ARBA" id="ARBA00022598"/>
    </source>
</evidence>
<evidence type="ECO:0000256" key="8">
    <source>
        <dbReference type="ARBA" id="ARBA00047833"/>
    </source>
</evidence>
<dbReference type="GO" id="GO:0005524">
    <property type="term" value="F:ATP binding"/>
    <property type="evidence" value="ECO:0007669"/>
    <property type="project" value="UniProtKB-KW"/>
</dbReference>
<dbReference type="InterPro" id="IPR004101">
    <property type="entry name" value="Mur_ligase_C"/>
</dbReference>
<dbReference type="InterPro" id="IPR036615">
    <property type="entry name" value="Mur_ligase_C_dom_sf"/>
</dbReference>
<sequence length="454" mass="51818">MNTNIYNQKHIVYNITRGETMKYYCIGIKGTGMSTLAQILSDLGNEVSGYDDATEYKFTQKGLDERNIKIYYDNTHDIPKDTIVTYSVAFKEDHKELKRVKELGLTIKKYNEIVGDITKMFNTISVAGTHGKTSTSSMIRHILEDSIGCSYFVGAGDGRINSNSDIFVIESDEFNKHLLTYYPTNSIITNIEKEHMECYKDLQDIIDTFSTFANHTKNRLIACGDNPNCHSLNTKTPITYYGFNEDNDVIIKNHHVAEDGETFDLYFKDKLFDTFTIPVYGKHMVLNATAAIIMCNIYGISKEQIKNSFKTFKNAKRRFAEEKVGNAIIIDDYAHHPTEISATLDAVKRKYKDRRVVAVFKPNTYSRTKDFTNEFVTALSKADKVYLTEIDCNRERQSDYPGVTSNLIVEKIKGAEIISEDTIDKLKNEKDSVVCFMSCAYVNHLIDAFKEIIK</sequence>
<comment type="caution">
    <text evidence="12">The sequence shown here is derived from an EMBL/GenBank/DDBJ whole genome shotgun (WGS) entry which is preliminary data.</text>
</comment>
<dbReference type="SUPFAM" id="SSF53244">
    <property type="entry name" value="MurD-like peptide ligases, peptide-binding domain"/>
    <property type="match status" value="1"/>
</dbReference>
<keyword evidence="4" id="KW-0963">Cytoplasm</keyword>
<dbReference type="InterPro" id="IPR000713">
    <property type="entry name" value="Mur_ligase_N"/>
</dbReference>
<dbReference type="GO" id="GO:0005737">
    <property type="term" value="C:cytoplasm"/>
    <property type="evidence" value="ECO:0007669"/>
    <property type="project" value="UniProtKB-SubCell"/>
</dbReference>
<dbReference type="NCBIfam" id="TIGR01082">
    <property type="entry name" value="murC"/>
    <property type="match status" value="1"/>
</dbReference>
<protein>
    <recommendedName>
        <fullName evidence="3">UDP-N-acetylmuramate--L-alanine ligase</fullName>
        <ecNumber evidence="3">6.3.2.8</ecNumber>
    </recommendedName>
</protein>
<dbReference type="AlphaFoldDB" id="K1STY1"/>
<evidence type="ECO:0000256" key="1">
    <source>
        <dbReference type="ARBA" id="ARBA00004496"/>
    </source>
</evidence>
<dbReference type="Gene3D" id="3.40.50.720">
    <property type="entry name" value="NAD(P)-binding Rossmann-like Domain"/>
    <property type="match status" value="1"/>
</dbReference>
<dbReference type="InterPro" id="IPR005758">
    <property type="entry name" value="UDP-N-AcMur_Ala_ligase_MurC"/>
</dbReference>
<feature type="domain" description="Mur ligase N-terminal catalytic" evidence="9">
    <location>
        <begin position="23"/>
        <end position="121"/>
    </location>
</feature>
<dbReference type="Pfam" id="PF08245">
    <property type="entry name" value="Mur_ligase_M"/>
    <property type="match status" value="1"/>
</dbReference>
<evidence type="ECO:0000256" key="2">
    <source>
        <dbReference type="ARBA" id="ARBA00004752"/>
    </source>
</evidence>
<evidence type="ECO:0000256" key="3">
    <source>
        <dbReference type="ARBA" id="ARBA00012211"/>
    </source>
</evidence>
<dbReference type="SUPFAM" id="SSF53623">
    <property type="entry name" value="MurD-like peptide ligases, catalytic domain"/>
    <property type="match status" value="1"/>
</dbReference>
<evidence type="ECO:0000259" key="11">
    <source>
        <dbReference type="Pfam" id="PF08245"/>
    </source>
</evidence>
<dbReference type="InterPro" id="IPR036565">
    <property type="entry name" value="Mur-like_cat_sf"/>
</dbReference>
<dbReference type="SUPFAM" id="SSF51984">
    <property type="entry name" value="MurCD N-terminal domain"/>
    <property type="match status" value="1"/>
</dbReference>
<dbReference type="Pfam" id="PF02875">
    <property type="entry name" value="Mur_ligase_C"/>
    <property type="match status" value="1"/>
</dbReference>
<keyword evidence="5 12" id="KW-0436">Ligase</keyword>
<name>K1STY1_9ZZZZ</name>
<dbReference type="InterPro" id="IPR050061">
    <property type="entry name" value="MurCDEF_pg_biosynth"/>
</dbReference>
<feature type="domain" description="Mur ligase central" evidence="11">
    <location>
        <begin position="126"/>
        <end position="294"/>
    </location>
</feature>
<dbReference type="PANTHER" id="PTHR43445">
    <property type="entry name" value="UDP-N-ACETYLMURAMATE--L-ALANINE LIGASE-RELATED"/>
    <property type="match status" value="1"/>
</dbReference>
<gene>
    <name evidence="12" type="ORF">OBE_10581</name>
</gene>
<dbReference type="Gene3D" id="3.90.190.20">
    <property type="entry name" value="Mur ligase, C-terminal domain"/>
    <property type="match status" value="1"/>
</dbReference>
<evidence type="ECO:0000259" key="10">
    <source>
        <dbReference type="Pfam" id="PF02875"/>
    </source>
</evidence>
<evidence type="ECO:0000256" key="4">
    <source>
        <dbReference type="ARBA" id="ARBA00022490"/>
    </source>
</evidence>
<dbReference type="PANTHER" id="PTHR43445:SF3">
    <property type="entry name" value="UDP-N-ACETYLMURAMATE--L-ALANINE LIGASE"/>
    <property type="match status" value="1"/>
</dbReference>
<accession>K1STY1</accession>
<evidence type="ECO:0000256" key="6">
    <source>
        <dbReference type="ARBA" id="ARBA00022741"/>
    </source>
</evidence>
<dbReference type="Pfam" id="PF01225">
    <property type="entry name" value="Mur_ligase"/>
    <property type="match status" value="1"/>
</dbReference>
<organism evidence="12">
    <name type="scientific">human gut metagenome</name>
    <dbReference type="NCBI Taxonomy" id="408170"/>
    <lineage>
        <taxon>unclassified sequences</taxon>
        <taxon>metagenomes</taxon>
        <taxon>organismal metagenomes</taxon>
    </lineage>
</organism>
<keyword evidence="7" id="KW-0067">ATP-binding</keyword>
<dbReference type="Gene3D" id="3.40.1190.10">
    <property type="entry name" value="Mur-like, catalytic domain"/>
    <property type="match status" value="1"/>
</dbReference>
<dbReference type="EC" id="6.3.2.8" evidence="3"/>
<evidence type="ECO:0000259" key="9">
    <source>
        <dbReference type="Pfam" id="PF01225"/>
    </source>
</evidence>
<dbReference type="GO" id="GO:0009252">
    <property type="term" value="P:peptidoglycan biosynthetic process"/>
    <property type="evidence" value="ECO:0007669"/>
    <property type="project" value="UniProtKB-UniPathway"/>
</dbReference>
<comment type="pathway">
    <text evidence="2">Cell wall biogenesis; peptidoglycan biosynthesis.</text>
</comment>
<dbReference type="EMBL" id="AJWZ01007284">
    <property type="protein sequence ID" value="EKC57340.1"/>
    <property type="molecule type" value="Genomic_DNA"/>
</dbReference>
<proteinExistence type="predicted"/>
<comment type="subcellular location">
    <subcellularLocation>
        <location evidence="1">Cytoplasm</location>
    </subcellularLocation>
</comment>
<feature type="domain" description="Mur ligase C-terminal" evidence="10">
    <location>
        <begin position="324"/>
        <end position="424"/>
    </location>
</feature>